<accession>A0A8H3ZZU1</accession>
<dbReference type="Gene3D" id="3.90.660.10">
    <property type="match status" value="1"/>
</dbReference>
<name>A0A8H3ZZU1_GIGMA</name>
<dbReference type="InterPro" id="IPR002937">
    <property type="entry name" value="Amino_oxidase"/>
</dbReference>
<dbReference type="Gene3D" id="3.50.50.60">
    <property type="entry name" value="FAD/NAD(P)-binding domain"/>
    <property type="match status" value="1"/>
</dbReference>
<protein>
    <submittedName>
        <fullName evidence="3">Amine oxidase</fullName>
    </submittedName>
</protein>
<dbReference type="SUPFAM" id="SSF54373">
    <property type="entry name" value="FAD-linked reductases, C-terminal domain"/>
    <property type="match status" value="1"/>
</dbReference>
<dbReference type="InterPro" id="IPR036188">
    <property type="entry name" value="FAD/NAD-bd_sf"/>
</dbReference>
<proteinExistence type="predicted"/>
<dbReference type="SUPFAM" id="SSF51905">
    <property type="entry name" value="FAD/NAD(P)-binding domain"/>
    <property type="match status" value="1"/>
</dbReference>
<reference evidence="3 4" key="1">
    <citation type="journal article" date="2019" name="Environ. Microbiol.">
        <title>At the nexus of three kingdoms: the genome of the mycorrhizal fungus Gigaspora margarita provides insights into plant, endobacterial and fungal interactions.</title>
        <authorList>
            <person name="Venice F."/>
            <person name="Ghignone S."/>
            <person name="Salvioli di Fossalunga A."/>
            <person name="Amselem J."/>
            <person name="Novero M."/>
            <person name="Xianan X."/>
            <person name="Sedzielewska Toro K."/>
            <person name="Morin E."/>
            <person name="Lipzen A."/>
            <person name="Grigoriev I.V."/>
            <person name="Henrissat B."/>
            <person name="Martin F.M."/>
            <person name="Bonfante P."/>
        </authorList>
    </citation>
    <scope>NUCLEOTIDE SEQUENCE [LARGE SCALE GENOMIC DNA]</scope>
    <source>
        <strain evidence="3 4">BEG34</strain>
    </source>
</reference>
<comment type="caution">
    <text evidence="3">The sequence shown here is derived from an EMBL/GenBank/DDBJ whole genome shotgun (WGS) entry which is preliminary data.</text>
</comment>
<dbReference type="Gene3D" id="1.20.1440.240">
    <property type="match status" value="1"/>
</dbReference>
<evidence type="ECO:0000313" key="3">
    <source>
        <dbReference type="EMBL" id="KAF0338433.1"/>
    </source>
</evidence>
<keyword evidence="1" id="KW-0732">Signal</keyword>
<evidence type="ECO:0000313" key="4">
    <source>
        <dbReference type="Proteomes" id="UP000439903"/>
    </source>
</evidence>
<dbReference type="Proteomes" id="UP000439903">
    <property type="component" value="Unassembled WGS sequence"/>
</dbReference>
<dbReference type="OrthoDB" id="7777654at2759"/>
<dbReference type="EMBL" id="WTPW01003552">
    <property type="protein sequence ID" value="KAF0338433.1"/>
    <property type="molecule type" value="Genomic_DNA"/>
</dbReference>
<feature type="chain" id="PRO_5034550272" evidence="1">
    <location>
        <begin position="21"/>
        <end position="624"/>
    </location>
</feature>
<feature type="domain" description="Amine oxidase" evidence="2">
    <location>
        <begin position="88"/>
        <end position="148"/>
    </location>
</feature>
<feature type="domain" description="Amine oxidase" evidence="2">
    <location>
        <begin position="321"/>
        <end position="593"/>
    </location>
</feature>
<sequence length="624" mass="72568">MIFKFYLVFITTLILIPTFAQKDRPIEHRAKLVRQRRTPSGNNDKRSSFLKDYYYYDIYHKRDNNIRATPRNTPVKKNPKICIVGAGMSGMFSSLLLKKAGIDDITILEYQDRVGGRIHTHYFTDDPDDEKRLYGELGAMRLPFVKDHPELSQHQLVFDTIEYMNEYNKKDDPNREIKLIPFIFSNPNGLHYFNNKKTPSGEIMTRNYSESATVKQLGFPDVIPDNYLDLFLDALQPFFDELDKNFTNGLIHLKRYDHHSTYSYLREVYLPKVLPSKKPQDYDIIISAIVEQELGTGDFRHFGFVSAVIEMFTFSDPNYNISWNTIDKGMQRLPNSFLPMIKKENINLKYNSEVYKLDKTNDGKIEVFWKNNGKKFSEIFDRVIVAVPLGVVRHWDLPLTLSYRKRSAIREMDYELAEKIFLQFKSRFWEKPPSETGANPTTSDVGIVGGSSITDLPIRQIVYPSYYVNISTDKPGILLVSYSWNRDAIKFGQFSEEERFELALKDLATIHGDIAYKEWIPGKENNKAKYWPADRTVGGGAYAYYGVGQLESLMGSMMRPEESIHWCGEHTDIHFGWTVGALNSAVRVVREILLDNLMSDKWYELKNTRLLKYWNGNLEAFEDY</sequence>
<dbReference type="InterPro" id="IPR050281">
    <property type="entry name" value="Flavin_monoamine_oxidase"/>
</dbReference>
<dbReference type="GO" id="GO:0009063">
    <property type="term" value="P:amino acid catabolic process"/>
    <property type="evidence" value="ECO:0007669"/>
    <property type="project" value="TreeGrafter"/>
</dbReference>
<organism evidence="3 4">
    <name type="scientific">Gigaspora margarita</name>
    <dbReference type="NCBI Taxonomy" id="4874"/>
    <lineage>
        <taxon>Eukaryota</taxon>
        <taxon>Fungi</taxon>
        <taxon>Fungi incertae sedis</taxon>
        <taxon>Mucoromycota</taxon>
        <taxon>Glomeromycotina</taxon>
        <taxon>Glomeromycetes</taxon>
        <taxon>Diversisporales</taxon>
        <taxon>Gigasporaceae</taxon>
        <taxon>Gigaspora</taxon>
    </lineage>
</organism>
<keyword evidence="4" id="KW-1185">Reference proteome</keyword>
<evidence type="ECO:0000259" key="2">
    <source>
        <dbReference type="Pfam" id="PF01593"/>
    </source>
</evidence>
<evidence type="ECO:0000256" key="1">
    <source>
        <dbReference type="SAM" id="SignalP"/>
    </source>
</evidence>
<dbReference type="GO" id="GO:0001716">
    <property type="term" value="F:L-amino-acid oxidase activity"/>
    <property type="evidence" value="ECO:0007669"/>
    <property type="project" value="TreeGrafter"/>
</dbReference>
<gene>
    <name evidence="3" type="ORF">F8M41_016440</name>
</gene>
<dbReference type="AlphaFoldDB" id="A0A8H3ZZU1"/>
<dbReference type="PANTHER" id="PTHR10742">
    <property type="entry name" value="FLAVIN MONOAMINE OXIDASE"/>
    <property type="match status" value="1"/>
</dbReference>
<dbReference type="PANTHER" id="PTHR10742:SF342">
    <property type="entry name" value="AMINE OXIDASE"/>
    <property type="match status" value="1"/>
</dbReference>
<feature type="signal peptide" evidence="1">
    <location>
        <begin position="1"/>
        <end position="20"/>
    </location>
</feature>
<dbReference type="Pfam" id="PF01593">
    <property type="entry name" value="Amino_oxidase"/>
    <property type="match status" value="2"/>
</dbReference>